<dbReference type="Proteomes" id="UP000663865">
    <property type="component" value="Unassembled WGS sequence"/>
</dbReference>
<evidence type="ECO:0000313" key="3">
    <source>
        <dbReference type="Proteomes" id="UP000663865"/>
    </source>
</evidence>
<sequence length="301" mass="34175">MPCSNEPTPALECQSFNMTSVFERIDQQLVKYKRHKLWKTFFQSGKGSKVALATLKAYAPAISYFIMGFRDFNEFVLPYETPQNALQTAINEHAKEDCTHYKLFIEDWEKLGGDKLISAYNALIPGLPLEDHHACITETFATMRSESAPSCSTKMLSFLWSDATNRHNRKLFHNCTRLVHTCGEDPAVRFAMIETVEETGLIVFSANSALVREITKSTGVELRYFGNYHLALETGHLVNQEEASNCDELNELKCGCEGDETLKNLPLTELQYNQCIQVVDAVASYFTEWLDGIYNMMIQCN</sequence>
<name>A0A818ERT3_9BILA</name>
<protein>
    <recommendedName>
        <fullName evidence="4">Thiaminase-2/PQQC domain-containing protein</fullName>
    </recommendedName>
</protein>
<evidence type="ECO:0000313" key="1">
    <source>
        <dbReference type="EMBL" id="CAF3463276.1"/>
    </source>
</evidence>
<evidence type="ECO:0008006" key="4">
    <source>
        <dbReference type="Google" id="ProtNLM"/>
    </source>
</evidence>
<organism evidence="1 3">
    <name type="scientific">Rotaria socialis</name>
    <dbReference type="NCBI Taxonomy" id="392032"/>
    <lineage>
        <taxon>Eukaryota</taxon>
        <taxon>Metazoa</taxon>
        <taxon>Spiralia</taxon>
        <taxon>Gnathifera</taxon>
        <taxon>Rotifera</taxon>
        <taxon>Eurotatoria</taxon>
        <taxon>Bdelloidea</taxon>
        <taxon>Philodinida</taxon>
        <taxon>Philodinidae</taxon>
        <taxon>Rotaria</taxon>
    </lineage>
</organism>
<dbReference type="EMBL" id="CAJOBS010003341">
    <property type="protein sequence ID" value="CAF4853326.1"/>
    <property type="molecule type" value="Genomic_DNA"/>
</dbReference>
<dbReference type="Proteomes" id="UP000663838">
    <property type="component" value="Unassembled WGS sequence"/>
</dbReference>
<comment type="caution">
    <text evidence="1">The sequence shown here is derived from an EMBL/GenBank/DDBJ whole genome shotgun (WGS) entry which is preliminary data.</text>
</comment>
<dbReference type="EMBL" id="CAJNYV010002222">
    <property type="protein sequence ID" value="CAF3463276.1"/>
    <property type="molecule type" value="Genomic_DNA"/>
</dbReference>
<dbReference type="AlphaFoldDB" id="A0A818ERT3"/>
<proteinExistence type="predicted"/>
<accession>A0A818ERT3</accession>
<reference evidence="1" key="1">
    <citation type="submission" date="2021-02" db="EMBL/GenBank/DDBJ databases">
        <authorList>
            <person name="Nowell W R."/>
        </authorList>
    </citation>
    <scope>NUCLEOTIDE SEQUENCE</scope>
</reference>
<evidence type="ECO:0000313" key="2">
    <source>
        <dbReference type="EMBL" id="CAF4853326.1"/>
    </source>
</evidence>
<gene>
    <name evidence="1" type="ORF">KIK155_LOCUS13252</name>
    <name evidence="2" type="ORF">TOA249_LOCUS27070</name>
</gene>